<keyword evidence="2" id="KW-0949">S-adenosyl-L-methionine</keyword>
<gene>
    <name evidence="4" type="ORF">IC612_07880</name>
</gene>
<evidence type="ECO:0000313" key="4">
    <source>
        <dbReference type="EMBL" id="MBF5027715.1"/>
    </source>
</evidence>
<dbReference type="InterPro" id="IPR007848">
    <property type="entry name" value="Small_mtfrase_dom"/>
</dbReference>
<dbReference type="CDD" id="cd02440">
    <property type="entry name" value="AdoMet_MTases"/>
    <property type="match status" value="1"/>
</dbReference>
<dbReference type="PROSITE" id="PS01131">
    <property type="entry name" value="RRNA_A_DIMETH"/>
    <property type="match status" value="1"/>
</dbReference>
<dbReference type="Gene3D" id="3.40.50.150">
    <property type="entry name" value="Vaccinia Virus protein VP39"/>
    <property type="match status" value="1"/>
</dbReference>
<dbReference type="Pfam" id="PF05175">
    <property type="entry name" value="MTS"/>
    <property type="match status" value="1"/>
</dbReference>
<keyword evidence="1 4" id="KW-0489">Methyltransferase</keyword>
<name>A0A930YWM2_9FLAO</name>
<evidence type="ECO:0000256" key="2">
    <source>
        <dbReference type="ARBA" id="ARBA00022691"/>
    </source>
</evidence>
<evidence type="ECO:0000256" key="1">
    <source>
        <dbReference type="ARBA" id="ARBA00022603"/>
    </source>
</evidence>
<dbReference type="PROSITE" id="PS00092">
    <property type="entry name" value="N6_MTASE"/>
    <property type="match status" value="1"/>
</dbReference>
<evidence type="ECO:0000313" key="5">
    <source>
        <dbReference type="Proteomes" id="UP000694480"/>
    </source>
</evidence>
<comment type="caution">
    <text evidence="4">The sequence shown here is derived from an EMBL/GenBank/DDBJ whole genome shotgun (WGS) entry which is preliminary data.</text>
</comment>
<keyword evidence="1 4" id="KW-0808">Transferase</keyword>
<evidence type="ECO:0000259" key="3">
    <source>
        <dbReference type="Pfam" id="PF05175"/>
    </source>
</evidence>
<reference evidence="4" key="1">
    <citation type="submission" date="2020-11" db="EMBL/GenBank/DDBJ databases">
        <title>Genome seq and assembly of Planobacterium sp.</title>
        <authorList>
            <person name="Chhetri G."/>
        </authorList>
    </citation>
    <scope>NUCLEOTIDE SEQUENCE</scope>
    <source>
        <strain evidence="4">GCR5</strain>
    </source>
</reference>
<organism evidence="4 5">
    <name type="scientific">Planobacterium oryzisoli</name>
    <dbReference type="NCBI Taxonomy" id="2771435"/>
    <lineage>
        <taxon>Bacteria</taxon>
        <taxon>Pseudomonadati</taxon>
        <taxon>Bacteroidota</taxon>
        <taxon>Flavobacteriia</taxon>
        <taxon>Flavobacteriales</taxon>
        <taxon>Weeksellaceae</taxon>
        <taxon>Chryseobacterium group</taxon>
        <taxon>Chryseobacterium</taxon>
    </lineage>
</organism>
<dbReference type="RefSeq" id="WP_194739641.1">
    <property type="nucleotide sequence ID" value="NZ_JADKYY010000009.1"/>
</dbReference>
<dbReference type="InterPro" id="IPR020596">
    <property type="entry name" value="rRNA_Ade_Mease_Trfase_CS"/>
</dbReference>
<feature type="domain" description="Methyltransferase small" evidence="3">
    <location>
        <begin position="7"/>
        <end position="136"/>
    </location>
</feature>
<dbReference type="InterPro" id="IPR050210">
    <property type="entry name" value="tRNA_Adenine-N(6)_MTase"/>
</dbReference>
<dbReference type="AlphaFoldDB" id="A0A930YWM2"/>
<dbReference type="PANTHER" id="PTHR47739:SF1">
    <property type="entry name" value="TRNA1(VAL) (ADENINE(37)-N6)-METHYLTRANSFERASE"/>
    <property type="match status" value="1"/>
</dbReference>
<proteinExistence type="predicted"/>
<dbReference type="GO" id="GO:0003676">
    <property type="term" value="F:nucleic acid binding"/>
    <property type="evidence" value="ECO:0007669"/>
    <property type="project" value="InterPro"/>
</dbReference>
<protein>
    <submittedName>
        <fullName evidence="4">Methyltransferase</fullName>
    </submittedName>
</protein>
<dbReference type="InterPro" id="IPR002052">
    <property type="entry name" value="DNA_methylase_N6_adenine_CS"/>
</dbReference>
<dbReference type="GO" id="GO:0000179">
    <property type="term" value="F:rRNA (adenine-N6,N6-)-dimethyltransferase activity"/>
    <property type="evidence" value="ECO:0007669"/>
    <property type="project" value="InterPro"/>
</dbReference>
<dbReference type="Proteomes" id="UP000694480">
    <property type="component" value="Unassembled WGS sequence"/>
</dbReference>
<accession>A0A930YWM2</accession>
<keyword evidence="5" id="KW-1185">Reference proteome</keyword>
<dbReference type="PANTHER" id="PTHR47739">
    <property type="entry name" value="TRNA1(VAL) (ADENINE(37)-N6)-METHYLTRANSFERASE"/>
    <property type="match status" value="1"/>
</dbReference>
<sequence>MVGTDAVLLGALTQGSDNCTEILEVGTGTGVVSLMLAQRYSSARITAVEIDSEAFNLAQKNFTQSQFSPQLRVLNKDVRSYRTDKKYDLVVCNPPYFEVNSSEKHPVARQQISLNYNELIISAGHLVREGGILAVIIPYITSQEFISLAAEQGFWLKRHVRIRGRDELPYRRSLLEFCFLQEVQLELQEDFTIEAAPRRFSEQYLELTNDFHVFPTI</sequence>
<dbReference type="InterPro" id="IPR029063">
    <property type="entry name" value="SAM-dependent_MTases_sf"/>
</dbReference>
<dbReference type="SUPFAM" id="SSF53335">
    <property type="entry name" value="S-adenosyl-L-methionine-dependent methyltransferases"/>
    <property type="match status" value="1"/>
</dbReference>
<dbReference type="EMBL" id="JADKYY010000009">
    <property type="protein sequence ID" value="MBF5027715.1"/>
    <property type="molecule type" value="Genomic_DNA"/>
</dbReference>